<feature type="signal peptide" evidence="1">
    <location>
        <begin position="1"/>
        <end position="20"/>
    </location>
</feature>
<dbReference type="Proteomes" id="UP000027222">
    <property type="component" value="Unassembled WGS sequence"/>
</dbReference>
<accession>A0A067T3F2</accession>
<protein>
    <recommendedName>
        <fullName evidence="4">CBM1 domain-containing protein</fullName>
    </recommendedName>
</protein>
<dbReference type="AlphaFoldDB" id="A0A067T3F2"/>
<proteinExistence type="predicted"/>
<sequence>MKLSLTSLLSVSLLVSCTTALPDHRAQAITCGAVGDPPCPKGTWCCIPGPISVDKPKPGSVIEGVYNLTNLREGLGLASTETIE</sequence>
<name>A0A067T3F2_GALM3</name>
<evidence type="ECO:0000313" key="3">
    <source>
        <dbReference type="Proteomes" id="UP000027222"/>
    </source>
</evidence>
<keyword evidence="1" id="KW-0732">Signal</keyword>
<dbReference type="PROSITE" id="PS51257">
    <property type="entry name" value="PROKAR_LIPOPROTEIN"/>
    <property type="match status" value="1"/>
</dbReference>
<evidence type="ECO:0008006" key="4">
    <source>
        <dbReference type="Google" id="ProtNLM"/>
    </source>
</evidence>
<reference evidence="3" key="1">
    <citation type="journal article" date="2014" name="Proc. Natl. Acad. Sci. U.S.A.">
        <title>Extensive sampling of basidiomycete genomes demonstrates inadequacy of the white-rot/brown-rot paradigm for wood decay fungi.</title>
        <authorList>
            <person name="Riley R."/>
            <person name="Salamov A.A."/>
            <person name="Brown D.W."/>
            <person name="Nagy L.G."/>
            <person name="Floudas D."/>
            <person name="Held B.W."/>
            <person name="Levasseur A."/>
            <person name="Lombard V."/>
            <person name="Morin E."/>
            <person name="Otillar R."/>
            <person name="Lindquist E.A."/>
            <person name="Sun H."/>
            <person name="LaButti K.M."/>
            <person name="Schmutz J."/>
            <person name="Jabbour D."/>
            <person name="Luo H."/>
            <person name="Baker S.E."/>
            <person name="Pisabarro A.G."/>
            <person name="Walton J.D."/>
            <person name="Blanchette R.A."/>
            <person name="Henrissat B."/>
            <person name="Martin F."/>
            <person name="Cullen D."/>
            <person name="Hibbett D.S."/>
            <person name="Grigoriev I.V."/>
        </authorList>
    </citation>
    <scope>NUCLEOTIDE SEQUENCE [LARGE SCALE GENOMIC DNA]</scope>
    <source>
        <strain evidence="3">CBS 339.88</strain>
    </source>
</reference>
<gene>
    <name evidence="2" type="ORF">GALMADRAFT_138740</name>
</gene>
<evidence type="ECO:0000313" key="2">
    <source>
        <dbReference type="EMBL" id="KDR77671.1"/>
    </source>
</evidence>
<organism evidence="2 3">
    <name type="scientific">Galerina marginata (strain CBS 339.88)</name>
    <dbReference type="NCBI Taxonomy" id="685588"/>
    <lineage>
        <taxon>Eukaryota</taxon>
        <taxon>Fungi</taxon>
        <taxon>Dikarya</taxon>
        <taxon>Basidiomycota</taxon>
        <taxon>Agaricomycotina</taxon>
        <taxon>Agaricomycetes</taxon>
        <taxon>Agaricomycetidae</taxon>
        <taxon>Agaricales</taxon>
        <taxon>Agaricineae</taxon>
        <taxon>Strophariaceae</taxon>
        <taxon>Galerina</taxon>
    </lineage>
</organism>
<feature type="chain" id="PRO_5001646405" description="CBM1 domain-containing protein" evidence="1">
    <location>
        <begin position="21"/>
        <end position="84"/>
    </location>
</feature>
<evidence type="ECO:0000256" key="1">
    <source>
        <dbReference type="SAM" id="SignalP"/>
    </source>
</evidence>
<dbReference type="EMBL" id="KL142376">
    <property type="protein sequence ID" value="KDR77671.1"/>
    <property type="molecule type" value="Genomic_DNA"/>
</dbReference>
<dbReference type="HOGENOM" id="CLU_2527598_0_0_1"/>
<keyword evidence="3" id="KW-1185">Reference proteome</keyword>
<dbReference type="OrthoDB" id="10494227at2759"/>